<dbReference type="EMBL" id="QGTQ01000022">
    <property type="protein sequence ID" value="PWV97336.1"/>
    <property type="molecule type" value="Genomic_DNA"/>
</dbReference>
<evidence type="ECO:0000313" key="2">
    <source>
        <dbReference type="Proteomes" id="UP000246635"/>
    </source>
</evidence>
<name>A0A2V2YNJ4_9BACL</name>
<proteinExistence type="predicted"/>
<dbReference type="Proteomes" id="UP000246635">
    <property type="component" value="Unassembled WGS sequence"/>
</dbReference>
<dbReference type="RefSeq" id="WP_174812831.1">
    <property type="nucleotide sequence ID" value="NZ_CP054613.1"/>
</dbReference>
<organism evidence="1 2">
    <name type="scientific">Paenibacillus cellulosilyticus</name>
    <dbReference type="NCBI Taxonomy" id="375489"/>
    <lineage>
        <taxon>Bacteria</taxon>
        <taxon>Bacillati</taxon>
        <taxon>Bacillota</taxon>
        <taxon>Bacilli</taxon>
        <taxon>Bacillales</taxon>
        <taxon>Paenibacillaceae</taxon>
        <taxon>Paenibacillus</taxon>
    </lineage>
</organism>
<keyword evidence="2" id="KW-1185">Reference proteome</keyword>
<reference evidence="1 2" key="1">
    <citation type="submission" date="2018-05" db="EMBL/GenBank/DDBJ databases">
        <title>Genomic Encyclopedia of Type Strains, Phase III (KMG-III): the genomes of soil and plant-associated and newly described type strains.</title>
        <authorList>
            <person name="Whitman W."/>
        </authorList>
    </citation>
    <scope>NUCLEOTIDE SEQUENCE [LARGE SCALE GENOMIC DNA]</scope>
    <source>
        <strain evidence="1 2">CECT 5696</strain>
    </source>
</reference>
<evidence type="ECO:0000313" key="1">
    <source>
        <dbReference type="EMBL" id="PWV97336.1"/>
    </source>
</evidence>
<sequence length="52" mass="5831">MNKKSNLVKSLDDVSRLAGGYVKQSLPVENSDRDRVISEALSKRKATRLEKV</sequence>
<gene>
    <name evidence="1" type="ORF">DFQ01_12267</name>
</gene>
<protein>
    <submittedName>
        <fullName evidence="1">Uncharacterized protein</fullName>
    </submittedName>
</protein>
<accession>A0A2V2YNJ4</accession>
<dbReference type="AlphaFoldDB" id="A0A2V2YNJ4"/>
<comment type="caution">
    <text evidence="1">The sequence shown here is derived from an EMBL/GenBank/DDBJ whole genome shotgun (WGS) entry which is preliminary data.</text>
</comment>